<organism evidence="2 3">
    <name type="scientific">Albugo candida</name>
    <dbReference type="NCBI Taxonomy" id="65357"/>
    <lineage>
        <taxon>Eukaryota</taxon>
        <taxon>Sar</taxon>
        <taxon>Stramenopiles</taxon>
        <taxon>Oomycota</taxon>
        <taxon>Peronosporomycetes</taxon>
        <taxon>Albuginales</taxon>
        <taxon>Albuginaceae</taxon>
        <taxon>Albugo</taxon>
    </lineage>
</organism>
<feature type="coiled-coil region" evidence="1">
    <location>
        <begin position="27"/>
        <end position="54"/>
    </location>
</feature>
<evidence type="ECO:0000256" key="1">
    <source>
        <dbReference type="SAM" id="Coils"/>
    </source>
</evidence>
<proteinExistence type="predicted"/>
<evidence type="ECO:0000313" key="2">
    <source>
        <dbReference type="EMBL" id="CCI10106.1"/>
    </source>
</evidence>
<dbReference type="Gene3D" id="3.40.50.300">
    <property type="entry name" value="P-loop containing nucleotide triphosphate hydrolases"/>
    <property type="match status" value="1"/>
</dbReference>
<gene>
    <name evidence="2" type="ORF">BN9_059770</name>
</gene>
<dbReference type="Pfam" id="PF00406">
    <property type="entry name" value="ADK"/>
    <property type="match status" value="1"/>
</dbReference>
<dbReference type="EMBL" id="CAIX01000089">
    <property type="protein sequence ID" value="CCI10106.1"/>
    <property type="molecule type" value="Genomic_DNA"/>
</dbReference>
<dbReference type="Proteomes" id="UP000053237">
    <property type="component" value="Unassembled WGS sequence"/>
</dbReference>
<dbReference type="OrthoDB" id="62528at2759"/>
<dbReference type="PANTHER" id="PTHR14919">
    <property type="entry name" value="KPL2-RELATED"/>
    <property type="match status" value="1"/>
</dbReference>
<dbReference type="STRING" id="65357.A0A024FT10"/>
<dbReference type="InterPro" id="IPR027417">
    <property type="entry name" value="P-loop_NTPase"/>
</dbReference>
<comment type="caution">
    <text evidence="2">The sequence shown here is derived from an EMBL/GenBank/DDBJ whole genome shotgun (WGS) entry which is preliminary data.</text>
</comment>
<dbReference type="PANTHER" id="PTHR14919:SF0">
    <property type="entry name" value="SPERM FLAGELLAR PROTEIN 2"/>
    <property type="match status" value="1"/>
</dbReference>
<keyword evidence="1" id="KW-0175">Coiled coil</keyword>
<dbReference type="AlphaFoldDB" id="A0A024FT10"/>
<reference evidence="2 3" key="1">
    <citation type="submission" date="2012-05" db="EMBL/GenBank/DDBJ databases">
        <title>Recombination and specialization in a pathogen metapopulation.</title>
        <authorList>
            <person name="Gardiner A."/>
            <person name="Kemen E."/>
            <person name="Schultz-Larsen T."/>
            <person name="MacLean D."/>
            <person name="Van Oosterhout C."/>
            <person name="Jones J.D.G."/>
        </authorList>
    </citation>
    <scope>NUCLEOTIDE SEQUENCE [LARGE SCALE GENOMIC DNA]</scope>
    <source>
        <strain evidence="2 3">Ac Nc2</strain>
    </source>
</reference>
<protein>
    <submittedName>
        <fullName evidence="2">Uncharacterized protein</fullName>
    </submittedName>
</protein>
<name>A0A024FT10_9STRA</name>
<sequence length="849" mass="96785">MEIASSDRLDSLSNSFRECESYSEMKIAISQQKIQKTQKKIENSRQRQQFLQNLTLEIKDTIQCMRQQTLNAVMEQPTQSEYEVLHSVDAIEAFISIARENRRRREVLYDKQRECDAENEIIAPTQLRDLENELCGRREAALAASAAYTRSEMAQDICHHLIDFVFLTAIHREDTAFLSSKHLIENEIWTDSLSLLGTRLSPSFSLLKELIFDENVSRVVEDTFKRYIYLKDENVTEAIENGKYVFGDMIKEAYAPIDRPPRQFIGIITFGPSKIGRKKWARGMAKRYNLALISVNKLIHKAIQQREPAGTALIEYLERGEGIPSAVYTELIIDAVDSLSRSNWNGRISGWIVDGLPCLNSHTNKLQKKMTQVDVNAPNSPLWQTSDVIEDCKIDLVIYIDGKPESVSSDIQDPSVSINILTTRQNAQEALCAFHRVIQIDLINDEQFQVFEAVDALLSHRCEISRQFDIQNSRNESFRMEIEDKRIKSLLSLEARLYQAQYTLTDQNEQLHTAEANNARKSDIAEHKAQVHAATETLNAVNNDIASWNTSQDPTLPTKALGLSAWSSMETFYVAIMKRNFGHLTLLRGRVFASINETLCNLQSSGGLWRLDRKQIILNAFQKDFNSLDGEIRLEIKTKDELHARTDMLFDALNDVVGQQQSQDEEEMDNALSNFGVDVILREVDGSVFDMMQTECFLFGNILSIFGRAVELTDTWLIIVKKWLESLPSIEITQLEENALSTESMVRSLVEGMGGNAKLVCGIKYEHTAFCERVRKLIVIKDNLKQIISDAYEAMQRTLTDTIRTYRLEEINCIAALTQYIRFKIEAAEDLPVFIRFAVSASASLNSDR</sequence>
<dbReference type="InParanoid" id="A0A024FT10"/>
<dbReference type="InterPro" id="IPR052634">
    <property type="entry name" value="Sperm_flagellar-bone_growth"/>
</dbReference>
<keyword evidence="3" id="KW-1185">Reference proteome</keyword>
<accession>A0A024FT10</accession>
<evidence type="ECO:0000313" key="3">
    <source>
        <dbReference type="Proteomes" id="UP000053237"/>
    </source>
</evidence>
<dbReference type="SUPFAM" id="SSF52540">
    <property type="entry name" value="P-loop containing nucleoside triphosphate hydrolases"/>
    <property type="match status" value="1"/>
</dbReference>